<accession>A0ABP8JUC8</accession>
<dbReference type="SUPFAM" id="SSF51735">
    <property type="entry name" value="NAD(P)-binding Rossmann-fold domains"/>
    <property type="match status" value="1"/>
</dbReference>
<protein>
    <submittedName>
        <fullName evidence="1">SDR family oxidoreductase</fullName>
    </submittedName>
</protein>
<keyword evidence="2" id="KW-1185">Reference proteome</keyword>
<evidence type="ECO:0000313" key="2">
    <source>
        <dbReference type="Proteomes" id="UP001500936"/>
    </source>
</evidence>
<dbReference type="PANTHER" id="PTHR43431:SF1">
    <property type="entry name" value="OS08G0476300 PROTEIN"/>
    <property type="match status" value="1"/>
</dbReference>
<organism evidence="1 2">
    <name type="scientific">Nibrella viscosa</name>
    <dbReference type="NCBI Taxonomy" id="1084524"/>
    <lineage>
        <taxon>Bacteria</taxon>
        <taxon>Pseudomonadati</taxon>
        <taxon>Bacteroidota</taxon>
        <taxon>Cytophagia</taxon>
        <taxon>Cytophagales</taxon>
        <taxon>Spirosomataceae</taxon>
        <taxon>Nibrella</taxon>
    </lineage>
</organism>
<dbReference type="EMBL" id="BAABHB010000001">
    <property type="protein sequence ID" value="GAA4396174.1"/>
    <property type="molecule type" value="Genomic_DNA"/>
</dbReference>
<dbReference type="Gene3D" id="3.40.50.720">
    <property type="entry name" value="NAD(P)-binding Rossmann-like Domain"/>
    <property type="match status" value="1"/>
</dbReference>
<dbReference type="PANTHER" id="PTHR43431">
    <property type="entry name" value="OXIDOREDUCTASE, SHORT CHAIN DEHYDROGENASE/REDUCTASE FAMILY (AFU_ORTHOLOGUE AFUA_5G14000)"/>
    <property type="match status" value="1"/>
</dbReference>
<dbReference type="InterPro" id="IPR036291">
    <property type="entry name" value="NAD(P)-bd_dom_sf"/>
</dbReference>
<gene>
    <name evidence="1" type="ORF">GCM10023187_03960</name>
</gene>
<comment type="caution">
    <text evidence="1">The sequence shown here is derived from an EMBL/GenBank/DDBJ whole genome shotgun (WGS) entry which is preliminary data.</text>
</comment>
<dbReference type="PRINTS" id="PR01397">
    <property type="entry name" value="DHBDHDRGNASE"/>
</dbReference>
<reference evidence="2" key="1">
    <citation type="journal article" date="2019" name="Int. J. Syst. Evol. Microbiol.">
        <title>The Global Catalogue of Microorganisms (GCM) 10K type strain sequencing project: providing services to taxonomists for standard genome sequencing and annotation.</title>
        <authorList>
            <consortium name="The Broad Institute Genomics Platform"/>
            <consortium name="The Broad Institute Genome Sequencing Center for Infectious Disease"/>
            <person name="Wu L."/>
            <person name="Ma J."/>
        </authorList>
    </citation>
    <scope>NUCLEOTIDE SEQUENCE [LARGE SCALE GENOMIC DNA]</scope>
    <source>
        <strain evidence="2">JCM 17925</strain>
    </source>
</reference>
<name>A0ABP8JUC8_9BACT</name>
<dbReference type="InterPro" id="IPR002347">
    <property type="entry name" value="SDR_fam"/>
</dbReference>
<proteinExistence type="predicted"/>
<evidence type="ECO:0000313" key="1">
    <source>
        <dbReference type="EMBL" id="GAA4396174.1"/>
    </source>
</evidence>
<dbReference type="InterPro" id="IPR003560">
    <property type="entry name" value="DHB_DH"/>
</dbReference>
<dbReference type="Proteomes" id="UP001500936">
    <property type="component" value="Unassembled WGS sequence"/>
</dbReference>
<dbReference type="Pfam" id="PF00106">
    <property type="entry name" value="adh_short"/>
    <property type="match status" value="1"/>
</dbReference>
<sequence length="216" mass="23377">MQITIIGAGPGISQAVARLFGQKGYSVALVARNEDKLKEQVQELEEFGIKGVYAVADVADEPSLTTALGQIQEQLGPADLVLYNAVAAGRRDILDEDWESFRAALDVNVGGAFTLVKQILPTYLKENKGKLFFTGGGLALYPSPMFTALSVGKAGLRAFVQALAQRVKGTNVHIATVTVCGMVNPHDPKYNPDAIANQFWQLFQQSPGEYQTEIVY</sequence>
<dbReference type="RefSeq" id="WP_345263419.1">
    <property type="nucleotide sequence ID" value="NZ_BAABHB010000001.1"/>
</dbReference>